<dbReference type="InParanoid" id="A0CM84"/>
<accession>A0CM84</accession>
<evidence type="ECO:0000313" key="2">
    <source>
        <dbReference type="Proteomes" id="UP000000600"/>
    </source>
</evidence>
<dbReference type="Proteomes" id="UP000000600">
    <property type="component" value="Unassembled WGS sequence"/>
</dbReference>
<dbReference type="HOGENOM" id="CLU_3300514_0_0_1"/>
<name>A0CM84_PARTE</name>
<proteinExistence type="predicted"/>
<dbReference type="GeneID" id="5025083"/>
<dbReference type="AlphaFoldDB" id="A0CM84"/>
<evidence type="ECO:0000313" key="1">
    <source>
        <dbReference type="EMBL" id="CAK71901.1"/>
    </source>
</evidence>
<reference evidence="1 2" key="1">
    <citation type="journal article" date="2006" name="Nature">
        <title>Global trends of whole-genome duplications revealed by the ciliate Paramecium tetraurelia.</title>
        <authorList>
            <consortium name="Genoscope"/>
            <person name="Aury J.-M."/>
            <person name="Jaillon O."/>
            <person name="Duret L."/>
            <person name="Noel B."/>
            <person name="Jubin C."/>
            <person name="Porcel B.M."/>
            <person name="Segurens B."/>
            <person name="Daubin V."/>
            <person name="Anthouard V."/>
            <person name="Aiach N."/>
            <person name="Arnaiz O."/>
            <person name="Billaut A."/>
            <person name="Beisson J."/>
            <person name="Blanc I."/>
            <person name="Bouhouche K."/>
            <person name="Camara F."/>
            <person name="Duharcourt S."/>
            <person name="Guigo R."/>
            <person name="Gogendeau D."/>
            <person name="Katinka M."/>
            <person name="Keller A.-M."/>
            <person name="Kissmehl R."/>
            <person name="Klotz C."/>
            <person name="Koll F."/>
            <person name="Le Moue A."/>
            <person name="Lepere C."/>
            <person name="Malinsky S."/>
            <person name="Nowacki M."/>
            <person name="Nowak J.K."/>
            <person name="Plattner H."/>
            <person name="Poulain J."/>
            <person name="Ruiz F."/>
            <person name="Serrano V."/>
            <person name="Zagulski M."/>
            <person name="Dessen P."/>
            <person name="Betermier M."/>
            <person name="Weissenbach J."/>
            <person name="Scarpelli C."/>
            <person name="Schachter V."/>
            <person name="Sperling L."/>
            <person name="Meyer E."/>
            <person name="Cohen J."/>
            <person name="Wincker P."/>
        </authorList>
    </citation>
    <scope>NUCLEOTIDE SEQUENCE [LARGE SCALE GENOMIC DNA]</scope>
    <source>
        <strain evidence="1 2">Stock d4-2</strain>
    </source>
</reference>
<gene>
    <name evidence="1" type="ORF">GSPATT00008380001</name>
</gene>
<dbReference type="EMBL" id="CT868108">
    <property type="protein sequence ID" value="CAK71901.1"/>
    <property type="molecule type" value="Genomic_DNA"/>
</dbReference>
<sequence length="40" mass="4835">MNKYNPRPANKKTMVNDQDFIDELEQFLDQLDKTKKVKIH</sequence>
<keyword evidence="2" id="KW-1185">Reference proteome</keyword>
<dbReference type="KEGG" id="ptm:GSPATT00008380001"/>
<dbReference type="RefSeq" id="XP_001439298.1">
    <property type="nucleotide sequence ID" value="XM_001439261.1"/>
</dbReference>
<organism evidence="1 2">
    <name type="scientific">Paramecium tetraurelia</name>
    <dbReference type="NCBI Taxonomy" id="5888"/>
    <lineage>
        <taxon>Eukaryota</taxon>
        <taxon>Sar</taxon>
        <taxon>Alveolata</taxon>
        <taxon>Ciliophora</taxon>
        <taxon>Intramacronucleata</taxon>
        <taxon>Oligohymenophorea</taxon>
        <taxon>Peniculida</taxon>
        <taxon>Parameciidae</taxon>
        <taxon>Paramecium</taxon>
    </lineage>
</organism>
<protein>
    <submittedName>
        <fullName evidence="1">Uncharacterized protein</fullName>
    </submittedName>
</protein>